<organism evidence="4 5">
    <name type="scientific">Thlaspi arvense</name>
    <name type="common">Field penny-cress</name>
    <dbReference type="NCBI Taxonomy" id="13288"/>
    <lineage>
        <taxon>Eukaryota</taxon>
        <taxon>Viridiplantae</taxon>
        <taxon>Streptophyta</taxon>
        <taxon>Embryophyta</taxon>
        <taxon>Tracheophyta</taxon>
        <taxon>Spermatophyta</taxon>
        <taxon>Magnoliopsida</taxon>
        <taxon>eudicotyledons</taxon>
        <taxon>Gunneridae</taxon>
        <taxon>Pentapetalae</taxon>
        <taxon>rosids</taxon>
        <taxon>malvids</taxon>
        <taxon>Brassicales</taxon>
        <taxon>Brassicaceae</taxon>
        <taxon>Thlaspideae</taxon>
        <taxon>Thlaspi</taxon>
    </lineage>
</organism>
<keyword evidence="2" id="KW-0812">Transmembrane</keyword>
<evidence type="ECO:0000313" key="4">
    <source>
        <dbReference type="EMBL" id="CAH2065201.1"/>
    </source>
</evidence>
<reference evidence="4 5" key="1">
    <citation type="submission" date="2022-03" db="EMBL/GenBank/DDBJ databases">
        <authorList>
            <person name="Nunn A."/>
            <person name="Chopra R."/>
            <person name="Nunn A."/>
            <person name="Contreras Garrido A."/>
        </authorList>
    </citation>
    <scope>NUCLEOTIDE SEQUENCE [LARGE SCALE GENOMIC DNA]</scope>
</reference>
<evidence type="ECO:0000256" key="1">
    <source>
        <dbReference type="SAM" id="MobiDB-lite"/>
    </source>
</evidence>
<dbReference type="CDD" id="cd00170">
    <property type="entry name" value="SEC14"/>
    <property type="match status" value="1"/>
</dbReference>
<feature type="region of interest" description="Disordered" evidence="1">
    <location>
        <begin position="406"/>
        <end position="427"/>
    </location>
</feature>
<evidence type="ECO:0000313" key="5">
    <source>
        <dbReference type="Proteomes" id="UP000836841"/>
    </source>
</evidence>
<keyword evidence="5" id="KW-1185">Reference proteome</keyword>
<dbReference type="PROSITE" id="PS50191">
    <property type="entry name" value="CRAL_TRIO"/>
    <property type="match status" value="1"/>
</dbReference>
<feature type="domain" description="CRAL-TRIO" evidence="3">
    <location>
        <begin position="240"/>
        <end position="400"/>
    </location>
</feature>
<feature type="compositionally biased region" description="Polar residues" evidence="1">
    <location>
        <begin position="149"/>
        <end position="165"/>
    </location>
</feature>
<dbReference type="Proteomes" id="UP000836841">
    <property type="component" value="Chromosome 5"/>
</dbReference>
<protein>
    <recommendedName>
        <fullName evidence="3">CRAL-TRIO domain-containing protein</fullName>
    </recommendedName>
</protein>
<dbReference type="EMBL" id="OU466861">
    <property type="protein sequence ID" value="CAH2065201.1"/>
    <property type="molecule type" value="Genomic_DNA"/>
</dbReference>
<feature type="compositionally biased region" description="Polar residues" evidence="1">
    <location>
        <begin position="406"/>
        <end position="417"/>
    </location>
</feature>
<proteinExistence type="predicted"/>
<dbReference type="Gene3D" id="3.40.525.10">
    <property type="entry name" value="CRAL-TRIO lipid binding domain"/>
    <property type="match status" value="1"/>
</dbReference>
<dbReference type="PANTHER" id="PTHR47041">
    <property type="entry name" value="SEC14 CYTOSOLIC FACTOR FAMILY PROTEIN / PHOSPHOGLYCERIDE TRANSFER FAMILY PROTEIN"/>
    <property type="match status" value="1"/>
</dbReference>
<keyword evidence="2" id="KW-0472">Membrane</keyword>
<dbReference type="AlphaFoldDB" id="A0AAU9SFF4"/>
<keyword evidence="2" id="KW-1133">Transmembrane helix</keyword>
<dbReference type="InterPro" id="IPR036865">
    <property type="entry name" value="CRAL-TRIO_dom_sf"/>
</dbReference>
<name>A0AAU9SFF4_THLAR</name>
<dbReference type="SUPFAM" id="SSF52087">
    <property type="entry name" value="CRAL/TRIO domain"/>
    <property type="match status" value="1"/>
</dbReference>
<accession>A0AAU9SFF4</accession>
<dbReference type="SMART" id="SM00516">
    <property type="entry name" value="SEC14"/>
    <property type="match status" value="1"/>
</dbReference>
<feature type="region of interest" description="Disordered" evidence="1">
    <location>
        <begin position="140"/>
        <end position="168"/>
    </location>
</feature>
<dbReference type="PANTHER" id="PTHR47041:SF2">
    <property type="entry name" value="SEC14 CYTOSOLIC FACTOR FAMILY PROTEIN _ PHOSPHOGLYCERIDE TRANSFER FAMILY PROTEIN"/>
    <property type="match status" value="1"/>
</dbReference>
<sequence>MGDPLEHSARSRNFVMATVSSGKEFPKRSLVAAIPRAVQQTIYKHVSLASNGRVGSGTVRNAAVFLLKIAVLEAVRRISKAKCPHLWNSLQALQCLCYPPLKWIQRWAPFKELIKAMQLLSRPLLVLTIAEALTDHSELKQEAPGGAASNASSESHSDPQTSQPPSDIRIEDEAPHLVPSQDWLKQLYEELEKQRLSLPERLNEDELHRFYRVSNGDFTSLLSSIKKTINWRETYRILSEEELETWSSLVFWHGFDRNQRPCLIVRLGLAFLKLPSHERPRFAQAIISQVEYGVLNLLNPENSELTVLVDCEGLSPLRIPMQMMRSCSSILQDHFPNRLGCLFIIRLPPVVRVISQTFIQILRPTTRKKLRIEGEAFHRVLSEYLLMLPSYLGGDCNCKRCSNLSEQDPPHTQVQTQERSKSRRSSREIEKLDVSRWSYDAQTPDFVYDDDPSLSVCNQVLRTAVVFVLMLWLLGALLFGLADPESRPF</sequence>
<gene>
    <name evidence="4" type="ORF">TAV2_LOCUS18219</name>
</gene>
<dbReference type="InterPro" id="IPR001251">
    <property type="entry name" value="CRAL-TRIO_dom"/>
</dbReference>
<dbReference type="Pfam" id="PF00650">
    <property type="entry name" value="CRAL_TRIO"/>
    <property type="match status" value="1"/>
</dbReference>
<evidence type="ECO:0000256" key="2">
    <source>
        <dbReference type="SAM" id="Phobius"/>
    </source>
</evidence>
<feature type="transmembrane region" description="Helical" evidence="2">
    <location>
        <begin position="460"/>
        <end position="482"/>
    </location>
</feature>
<evidence type="ECO:0000259" key="3">
    <source>
        <dbReference type="PROSITE" id="PS50191"/>
    </source>
</evidence>